<dbReference type="Gene3D" id="6.10.140.920">
    <property type="match status" value="1"/>
</dbReference>
<organism evidence="2 3">
    <name type="scientific">Oldenlandia corymbosa var. corymbosa</name>
    <dbReference type="NCBI Taxonomy" id="529605"/>
    <lineage>
        <taxon>Eukaryota</taxon>
        <taxon>Viridiplantae</taxon>
        <taxon>Streptophyta</taxon>
        <taxon>Embryophyta</taxon>
        <taxon>Tracheophyta</taxon>
        <taxon>Spermatophyta</taxon>
        <taxon>Magnoliopsida</taxon>
        <taxon>eudicotyledons</taxon>
        <taxon>Gunneridae</taxon>
        <taxon>Pentapetalae</taxon>
        <taxon>asterids</taxon>
        <taxon>lamiids</taxon>
        <taxon>Gentianales</taxon>
        <taxon>Rubiaceae</taxon>
        <taxon>Rubioideae</taxon>
        <taxon>Spermacoceae</taxon>
        <taxon>Hedyotis-Oldenlandia complex</taxon>
        <taxon>Oldenlandia</taxon>
    </lineage>
</organism>
<evidence type="ECO:0000313" key="3">
    <source>
        <dbReference type="Proteomes" id="UP001161247"/>
    </source>
</evidence>
<keyword evidence="1" id="KW-0175">Coiled coil</keyword>
<proteinExistence type="predicted"/>
<gene>
    <name evidence="2" type="ORF">OLC1_LOCUS13187</name>
</gene>
<accession>A0AAV1D8P1</accession>
<keyword evidence="3" id="KW-1185">Reference proteome</keyword>
<protein>
    <submittedName>
        <fullName evidence="2">OLC1v1002842C2</fullName>
    </submittedName>
</protein>
<evidence type="ECO:0000313" key="2">
    <source>
        <dbReference type="EMBL" id="CAI9104212.1"/>
    </source>
</evidence>
<reference evidence="2" key="1">
    <citation type="submission" date="2023-03" db="EMBL/GenBank/DDBJ databases">
        <authorList>
            <person name="Julca I."/>
        </authorList>
    </citation>
    <scope>NUCLEOTIDE SEQUENCE</scope>
</reference>
<dbReference type="AlphaFoldDB" id="A0AAV1D8P1"/>
<dbReference type="EMBL" id="OX459121">
    <property type="protein sequence ID" value="CAI9104212.1"/>
    <property type="molecule type" value="Genomic_DNA"/>
</dbReference>
<name>A0AAV1D8P1_OLDCO</name>
<evidence type="ECO:0000256" key="1">
    <source>
        <dbReference type="SAM" id="Coils"/>
    </source>
</evidence>
<sequence>MNATERIIHAHRNERLQQMNEEIMQLEKQLEAARKRGEALERAKKEDPGKQWWKMPIEELDANQLMIYANALEGLMKKVKKEMGSFSIEGGRAPFTDLIGVNDVYGRIAINLDNFINQFGGKDDCGQVPSHCRCPSTAGDANNVQEEIDLNRSASLSGSGSLENVDDDKKYVRIHQFI</sequence>
<feature type="coiled-coil region" evidence="1">
    <location>
        <begin position="9"/>
        <end position="43"/>
    </location>
</feature>
<dbReference type="Proteomes" id="UP001161247">
    <property type="component" value="Chromosome 4"/>
</dbReference>